<dbReference type="GO" id="GO:0005576">
    <property type="term" value="C:extracellular region"/>
    <property type="evidence" value="ECO:0007669"/>
    <property type="project" value="UniProtKB-SubCell"/>
</dbReference>
<gene>
    <name evidence="4" type="ORF">H0E84_08170</name>
</gene>
<organism evidence="4 5">
    <name type="scientific">Luteimonas salinisoli</name>
    <dbReference type="NCBI Taxonomy" id="2752307"/>
    <lineage>
        <taxon>Bacteria</taxon>
        <taxon>Pseudomonadati</taxon>
        <taxon>Pseudomonadota</taxon>
        <taxon>Gammaproteobacteria</taxon>
        <taxon>Lysobacterales</taxon>
        <taxon>Lysobacteraceae</taxon>
        <taxon>Luteimonas</taxon>
    </lineage>
</organism>
<dbReference type="InterPro" id="IPR001820">
    <property type="entry name" value="TIMP"/>
</dbReference>
<accession>A0A853JCK6</accession>
<feature type="chain" id="PRO_5032942472" evidence="3">
    <location>
        <begin position="21"/>
        <end position="158"/>
    </location>
</feature>
<evidence type="ECO:0000313" key="5">
    <source>
        <dbReference type="Proteomes" id="UP000578091"/>
    </source>
</evidence>
<comment type="subcellular location">
    <subcellularLocation>
        <location evidence="1">Secreted</location>
    </subcellularLocation>
</comment>
<evidence type="ECO:0000313" key="4">
    <source>
        <dbReference type="EMBL" id="NZA26359.1"/>
    </source>
</evidence>
<name>A0A853JCK6_9GAMM</name>
<sequence length="158" mass="16535">MARLTLLLACLALAPGASEACSCSPLGTPEEALAASDRVFLGAATTVELRCDHPNTKPFIRKPGQGVEIVCTSPSGEEHSFPIKLATFMVSENFKGTGSVETLQTELYGAMCGVEFVAGEEYVVYAKRQDGVLTASLCSRTGVATDKESGLSVLRDGG</sequence>
<keyword evidence="5" id="KW-1185">Reference proteome</keyword>
<evidence type="ECO:0000256" key="2">
    <source>
        <dbReference type="ARBA" id="ARBA00022525"/>
    </source>
</evidence>
<comment type="caution">
    <text evidence="4">The sequence shown here is derived from an EMBL/GenBank/DDBJ whole genome shotgun (WGS) entry which is preliminary data.</text>
</comment>
<dbReference type="RefSeq" id="WP_180678153.1">
    <property type="nucleotide sequence ID" value="NZ_JACCKA010000053.1"/>
</dbReference>
<keyword evidence="3" id="KW-0732">Signal</keyword>
<dbReference type="GO" id="GO:0008191">
    <property type="term" value="F:metalloendopeptidase inhibitor activity"/>
    <property type="evidence" value="ECO:0007669"/>
    <property type="project" value="InterPro"/>
</dbReference>
<dbReference type="SUPFAM" id="SSF50242">
    <property type="entry name" value="TIMP-like"/>
    <property type="match status" value="1"/>
</dbReference>
<protein>
    <submittedName>
        <fullName evidence="4">Uncharacterized protein</fullName>
    </submittedName>
</protein>
<keyword evidence="2" id="KW-0964">Secreted</keyword>
<dbReference type="AlphaFoldDB" id="A0A853JCK6"/>
<dbReference type="Pfam" id="PF00965">
    <property type="entry name" value="TIMP"/>
    <property type="match status" value="1"/>
</dbReference>
<reference evidence="4 5" key="1">
    <citation type="submission" date="2020-07" db="EMBL/GenBank/DDBJ databases">
        <title>Luteimonas sp. SJ-92.</title>
        <authorList>
            <person name="Huang X.-X."/>
            <person name="Xu L."/>
            <person name="Sun J.-Q."/>
        </authorList>
    </citation>
    <scope>NUCLEOTIDE SEQUENCE [LARGE SCALE GENOMIC DNA]</scope>
    <source>
        <strain evidence="4 5">SJ-92</strain>
    </source>
</reference>
<evidence type="ECO:0000256" key="3">
    <source>
        <dbReference type="SAM" id="SignalP"/>
    </source>
</evidence>
<dbReference type="InterPro" id="IPR008993">
    <property type="entry name" value="TIMP-like_OB-fold"/>
</dbReference>
<dbReference type="Proteomes" id="UP000578091">
    <property type="component" value="Unassembled WGS sequence"/>
</dbReference>
<evidence type="ECO:0000256" key="1">
    <source>
        <dbReference type="ARBA" id="ARBA00004613"/>
    </source>
</evidence>
<dbReference type="EMBL" id="JACCKA010000053">
    <property type="protein sequence ID" value="NZA26359.1"/>
    <property type="molecule type" value="Genomic_DNA"/>
</dbReference>
<proteinExistence type="predicted"/>
<dbReference type="Gene3D" id="2.40.50.120">
    <property type="match status" value="1"/>
</dbReference>
<feature type="signal peptide" evidence="3">
    <location>
        <begin position="1"/>
        <end position="20"/>
    </location>
</feature>